<organism evidence="5">
    <name type="scientific">Blastobotrys adeninivorans</name>
    <name type="common">Yeast</name>
    <name type="synonym">Arxula adeninivorans</name>
    <dbReference type="NCBI Taxonomy" id="409370"/>
    <lineage>
        <taxon>Eukaryota</taxon>
        <taxon>Fungi</taxon>
        <taxon>Dikarya</taxon>
        <taxon>Ascomycota</taxon>
        <taxon>Saccharomycotina</taxon>
        <taxon>Dipodascomycetes</taxon>
        <taxon>Dipodascales</taxon>
        <taxon>Trichomonascaceae</taxon>
        <taxon>Blastobotrys</taxon>
    </lineage>
</organism>
<evidence type="ECO:0000313" key="5">
    <source>
        <dbReference type="EMBL" id="CDP35100.1"/>
    </source>
</evidence>
<dbReference type="PANTHER" id="PTHR43792:SF8">
    <property type="entry name" value="[RIBOSOMAL PROTEIN US5]-ALANINE N-ACETYLTRANSFERASE"/>
    <property type="match status" value="1"/>
</dbReference>
<proteinExistence type="inferred from homology"/>
<protein>
    <submittedName>
        <fullName evidence="5">ARAD1C27588p</fullName>
    </submittedName>
</protein>
<reference evidence="5" key="1">
    <citation type="submission" date="2014-02" db="EMBL/GenBank/DDBJ databases">
        <authorList>
            <person name="Genoscope - CEA"/>
        </authorList>
    </citation>
    <scope>NUCLEOTIDE SEQUENCE</scope>
    <source>
        <strain evidence="5">LS3</strain>
    </source>
</reference>
<feature type="domain" description="N-acetyltransferase" evidence="4">
    <location>
        <begin position="44"/>
        <end position="229"/>
    </location>
</feature>
<dbReference type="InterPro" id="IPR051531">
    <property type="entry name" value="N-acetyltransferase"/>
</dbReference>
<name>A0A060T1X6_BLAAD</name>
<dbReference type="InterPro" id="IPR000182">
    <property type="entry name" value="GNAT_dom"/>
</dbReference>
<evidence type="ECO:0000256" key="3">
    <source>
        <dbReference type="ARBA" id="ARBA00038502"/>
    </source>
</evidence>
<accession>A0A060T1X6</accession>
<dbReference type="Pfam" id="PF13302">
    <property type="entry name" value="Acetyltransf_3"/>
    <property type="match status" value="1"/>
</dbReference>
<dbReference type="SUPFAM" id="SSF55729">
    <property type="entry name" value="Acyl-CoA N-acyltransferases (Nat)"/>
    <property type="match status" value="1"/>
</dbReference>
<reference evidence="5" key="2">
    <citation type="submission" date="2014-06" db="EMBL/GenBank/DDBJ databases">
        <title>The complete genome of Blastobotrys (Arxula) adeninivorans LS3 - a yeast of biotechnological interest.</title>
        <authorList>
            <person name="Kunze G."/>
            <person name="Gaillardin C."/>
            <person name="Czernicka M."/>
            <person name="Durrens P."/>
            <person name="Martin T."/>
            <person name="Boer E."/>
            <person name="Gabaldon T."/>
            <person name="Cruz J."/>
            <person name="Talla E."/>
            <person name="Marck C."/>
            <person name="Goffeau A."/>
            <person name="Barbe V."/>
            <person name="Baret P."/>
            <person name="Baronian K."/>
            <person name="Beier S."/>
            <person name="Bleykasten C."/>
            <person name="Bode R."/>
            <person name="Casaregola S."/>
            <person name="Despons L."/>
            <person name="Fairhead C."/>
            <person name="Giersberg M."/>
            <person name="Gierski P."/>
            <person name="Hahnel U."/>
            <person name="Hartmann A."/>
            <person name="Jankowska D."/>
            <person name="Jubin C."/>
            <person name="Jung P."/>
            <person name="Lafontaine I."/>
            <person name="Leh-Louis V."/>
            <person name="Lemaire M."/>
            <person name="Marcet-Houben M."/>
            <person name="Mascher M."/>
            <person name="Morel G."/>
            <person name="Richard G.-F."/>
            <person name="Riechen J."/>
            <person name="Sacerdot C."/>
            <person name="Sarkar A."/>
            <person name="Savel G."/>
            <person name="Schacherer J."/>
            <person name="Sherman D."/>
            <person name="Straub M.-L."/>
            <person name="Stein N."/>
            <person name="Thierry A."/>
            <person name="Trautwein-Schult A."/>
            <person name="Westhof E."/>
            <person name="Worch S."/>
            <person name="Dujon B."/>
            <person name="Souciet J.-L."/>
            <person name="Wincker P."/>
            <person name="Scholz U."/>
            <person name="Neuveglise N."/>
        </authorList>
    </citation>
    <scope>NUCLEOTIDE SEQUENCE</scope>
    <source>
        <strain evidence="5">LS3</strain>
    </source>
</reference>
<evidence type="ECO:0000259" key="4">
    <source>
        <dbReference type="PROSITE" id="PS51186"/>
    </source>
</evidence>
<dbReference type="Gene3D" id="3.40.630.30">
    <property type="match status" value="1"/>
</dbReference>
<keyword evidence="1" id="KW-0808">Transferase</keyword>
<dbReference type="GO" id="GO:0016747">
    <property type="term" value="F:acyltransferase activity, transferring groups other than amino-acyl groups"/>
    <property type="evidence" value="ECO:0007669"/>
    <property type="project" value="InterPro"/>
</dbReference>
<dbReference type="InterPro" id="IPR016181">
    <property type="entry name" value="Acyl_CoA_acyltransferase"/>
</dbReference>
<dbReference type="PROSITE" id="PS51186">
    <property type="entry name" value="GNAT"/>
    <property type="match status" value="1"/>
</dbReference>
<gene>
    <name evidence="5" type="ORF">GNLVRS02_ARAD1C27588g</name>
</gene>
<dbReference type="PANTHER" id="PTHR43792">
    <property type="entry name" value="GNAT FAMILY, PUTATIVE (AFU_ORTHOLOGUE AFUA_3G00765)-RELATED-RELATED"/>
    <property type="match status" value="1"/>
</dbReference>
<comment type="similarity">
    <text evidence="3">Belongs to the acetyltransferase family. RimJ subfamily.</text>
</comment>
<keyword evidence="2" id="KW-0012">Acyltransferase</keyword>
<dbReference type="AlphaFoldDB" id="A0A060T1X6"/>
<evidence type="ECO:0000256" key="1">
    <source>
        <dbReference type="ARBA" id="ARBA00022679"/>
    </source>
</evidence>
<dbReference type="EMBL" id="HG937693">
    <property type="protein sequence ID" value="CDP35100.1"/>
    <property type="molecule type" value="Genomic_DNA"/>
</dbReference>
<evidence type="ECO:0000256" key="2">
    <source>
        <dbReference type="ARBA" id="ARBA00023315"/>
    </source>
</evidence>
<sequence length="234" mass="26262">MTGSGFGAASDESVRGYIYIDPPPLLSSIDKMTGSTEYPIKGPFYLSRVTEDDVEDVVEAMNNLEVINYLAGPPHLPYTESDALRFISFANDIPKDGIVRVWAIRDRTSKGKLIGSIAIRPSDDGPRAFGSSFEPLYSESRCASIGFWLHPNYHRLGIMSSAVHVLIHDIGIKLLGIYEYEASSFAGNYPSRKTFEKNGFTYMGFRPNKVTQNHTGKVFDSWEYYIDLRHKRSV</sequence>